<proteinExistence type="predicted"/>
<comment type="caution">
    <text evidence="2">The sequence shown here is derived from an EMBL/GenBank/DDBJ whole genome shotgun (WGS) entry which is preliminary data.</text>
</comment>
<evidence type="ECO:0008006" key="4">
    <source>
        <dbReference type="Google" id="ProtNLM"/>
    </source>
</evidence>
<dbReference type="RefSeq" id="WP_343808830.1">
    <property type="nucleotide sequence ID" value="NZ_BAAAET010000007.1"/>
</dbReference>
<evidence type="ECO:0000313" key="3">
    <source>
        <dbReference type="Proteomes" id="UP001499915"/>
    </source>
</evidence>
<gene>
    <name evidence="2" type="ORF">GCM10009104_33910</name>
</gene>
<dbReference type="CDD" id="cd16329">
    <property type="entry name" value="LolA_like"/>
    <property type="match status" value="1"/>
</dbReference>
<feature type="chain" id="PRO_5046730270" description="DUF1329 domain-containing protein" evidence="1">
    <location>
        <begin position="26"/>
        <end position="421"/>
    </location>
</feature>
<reference evidence="3" key="1">
    <citation type="journal article" date="2019" name="Int. J. Syst. Evol. Microbiol.">
        <title>The Global Catalogue of Microorganisms (GCM) 10K type strain sequencing project: providing services to taxonomists for standard genome sequencing and annotation.</title>
        <authorList>
            <consortium name="The Broad Institute Genomics Platform"/>
            <consortium name="The Broad Institute Genome Sequencing Center for Infectious Disease"/>
            <person name="Wu L."/>
            <person name="Ma J."/>
        </authorList>
    </citation>
    <scope>NUCLEOTIDE SEQUENCE [LARGE SCALE GENOMIC DNA]</scope>
    <source>
        <strain evidence="3">JCM 15134</strain>
    </source>
</reference>
<dbReference type="PROSITE" id="PS51257">
    <property type="entry name" value="PROKAR_LIPOPROTEIN"/>
    <property type="match status" value="1"/>
</dbReference>
<name>A0ABP3TJF2_9GAMM</name>
<accession>A0ABP3TJF2</accession>
<protein>
    <recommendedName>
        <fullName evidence="4">DUF1329 domain-containing protein</fullName>
    </recommendedName>
</protein>
<dbReference type="Proteomes" id="UP001499915">
    <property type="component" value="Unassembled WGS sequence"/>
</dbReference>
<evidence type="ECO:0000256" key="1">
    <source>
        <dbReference type="SAM" id="SignalP"/>
    </source>
</evidence>
<feature type="signal peptide" evidence="1">
    <location>
        <begin position="1"/>
        <end position="25"/>
    </location>
</feature>
<keyword evidence="1" id="KW-0732">Signal</keyword>
<dbReference type="Gene3D" id="2.50.20.10">
    <property type="entry name" value="Lipoprotein localisation LolA/LolB/LppX"/>
    <property type="match status" value="1"/>
</dbReference>
<sequence>MNYKNTLFPSVLTLACTLASAPLMAEVQPGTVLSVANIDQLYDDTFEGHKIRDLLTEKVEWRIRNNGFEMKLVHSQPVTLGSDWVARSQQNVGKVSINEAEGRIDGWAGGAPFPNIDMNDPEAAKKVVWNWYYGNPRGDVMNVPNVAYVLIDGDSGVERVQNWKFVRYTMKGRMTGEQVEGDGSELSRTIFVATGPRDIKGLGTYTVRKDNEEVEDVWAYIRAVRRTRRLSGGAWMDPIGGTDQLQDDIEVFNANPTWYKEYRMLGKRHILTAAHGINSAWNPDGNSEAESFPTLDLAKAPYWNFNQDRYEPREVYVIEAIPPEEHPYSKKVLYIDTEYPRIHMGEAYDKKGDFWKMFQFHSYPNLADDGSVDVRTTSGATIDFKRNHATVFFPDTNTWSTNTPGLAADDVSLSVLRATAR</sequence>
<organism evidence="2 3">
    <name type="scientific">Marinobacterium maritimum</name>
    <dbReference type="NCBI Taxonomy" id="500162"/>
    <lineage>
        <taxon>Bacteria</taxon>
        <taxon>Pseudomonadati</taxon>
        <taxon>Pseudomonadota</taxon>
        <taxon>Gammaproteobacteria</taxon>
        <taxon>Oceanospirillales</taxon>
        <taxon>Oceanospirillaceae</taxon>
        <taxon>Marinobacterium</taxon>
    </lineage>
</organism>
<keyword evidence="3" id="KW-1185">Reference proteome</keyword>
<dbReference type="EMBL" id="BAAAET010000007">
    <property type="protein sequence ID" value="GAA0701873.1"/>
    <property type="molecule type" value="Genomic_DNA"/>
</dbReference>
<dbReference type="InterPro" id="IPR010752">
    <property type="entry name" value="DUF1329"/>
</dbReference>
<dbReference type="Pfam" id="PF07044">
    <property type="entry name" value="DUF1329"/>
    <property type="match status" value="1"/>
</dbReference>
<evidence type="ECO:0000313" key="2">
    <source>
        <dbReference type="EMBL" id="GAA0701873.1"/>
    </source>
</evidence>